<feature type="transmembrane region" description="Helical" evidence="1">
    <location>
        <begin position="12"/>
        <end position="31"/>
    </location>
</feature>
<reference evidence="2 3" key="1">
    <citation type="journal article" date="2016" name="Gut Pathog.">
        <title>Whole genome sequencing of "Faecalibaculum rodentium" ALO17, isolated from C57BL/6J laboratory mouse feces.</title>
        <authorList>
            <person name="Lim S."/>
            <person name="Chang D.H."/>
            <person name="Ahn S."/>
            <person name="Kim B.C."/>
        </authorList>
    </citation>
    <scope>NUCLEOTIDE SEQUENCE [LARGE SCALE GENOMIC DNA]</scope>
    <source>
        <strain evidence="2 3">Alo17</strain>
    </source>
</reference>
<dbReference type="RefSeq" id="WP_067559507.1">
    <property type="nucleotide sequence ID" value="NZ_CANRYF010000021.1"/>
</dbReference>
<gene>
    <name evidence="2" type="ORF">AALO17_24990</name>
</gene>
<sequence length="248" mass="27920">MKTGAVKNKLIYFAFLLSCCIGLMLVGYFGFLQTVNIDVMLGIQFVYTGESGEAQVSAVSKTDDLNQRIQEFMQTVTYTIEPSEKLANGDTITVTALYDADMAVEYHFQPVNTRAEFLVEGLPERYASLAEIPEAYIQESREAAVRALKAEDQEPVYGAFLQGKTAGVRDRILWMYQLEDGRYEIVLVPDVNNAQVVNRKAISTQQVYLSSKEQENRDFAGYVRRVFEADCNIEELTESTVPLDTPQD</sequence>
<dbReference type="AlphaFoldDB" id="A0A140DYA6"/>
<keyword evidence="1" id="KW-0472">Membrane</keyword>
<protein>
    <submittedName>
        <fullName evidence="2">Uncharacterized protein</fullName>
    </submittedName>
</protein>
<dbReference type="KEGG" id="fro:AALO17_24990"/>
<proteinExistence type="predicted"/>
<dbReference type="Proteomes" id="UP000069771">
    <property type="component" value="Chromosome"/>
</dbReference>
<dbReference type="GeneID" id="78479007"/>
<organism evidence="2 3">
    <name type="scientific">Faecalibaculum rodentium</name>
    <dbReference type="NCBI Taxonomy" id="1702221"/>
    <lineage>
        <taxon>Bacteria</taxon>
        <taxon>Bacillati</taxon>
        <taxon>Bacillota</taxon>
        <taxon>Erysipelotrichia</taxon>
        <taxon>Erysipelotrichales</taxon>
        <taxon>Erysipelotrichaceae</taxon>
        <taxon>Faecalibaculum</taxon>
    </lineage>
</organism>
<dbReference type="OrthoDB" id="1768351at2"/>
<name>A0A140DYA6_9FIRM</name>
<evidence type="ECO:0000313" key="2">
    <source>
        <dbReference type="EMBL" id="AMK55633.1"/>
    </source>
</evidence>
<evidence type="ECO:0000313" key="3">
    <source>
        <dbReference type="Proteomes" id="UP000069771"/>
    </source>
</evidence>
<dbReference type="STRING" id="1702221.AALO17_24990"/>
<keyword evidence="1" id="KW-0812">Transmembrane</keyword>
<keyword evidence="3" id="KW-1185">Reference proteome</keyword>
<evidence type="ECO:0000256" key="1">
    <source>
        <dbReference type="SAM" id="Phobius"/>
    </source>
</evidence>
<dbReference type="EMBL" id="CP011391">
    <property type="protein sequence ID" value="AMK55633.1"/>
    <property type="molecule type" value="Genomic_DNA"/>
</dbReference>
<accession>A0A140DYA6</accession>
<keyword evidence="1" id="KW-1133">Transmembrane helix</keyword>